<dbReference type="EMBL" id="ANMG01000074">
    <property type="protein sequence ID" value="EMD23416.1"/>
    <property type="molecule type" value="Genomic_DNA"/>
</dbReference>
<dbReference type="RefSeq" id="WP_005165419.1">
    <property type="nucleotide sequence ID" value="NZ_ANMG01000074.1"/>
</dbReference>
<dbReference type="AlphaFoldDB" id="M2Q9S2"/>
<evidence type="ECO:0000313" key="1">
    <source>
        <dbReference type="EMBL" id="EMD23416.1"/>
    </source>
</evidence>
<dbReference type="Proteomes" id="UP000014137">
    <property type="component" value="Unassembled WGS sequence"/>
</dbReference>
<name>M2Q9S2_9PSEU</name>
<accession>M2Q9S2</accession>
<gene>
    <name evidence="2" type="ORF">B0293_20865</name>
    <name evidence="1" type="ORF">C791_7242</name>
</gene>
<protein>
    <submittedName>
        <fullName evidence="1">Uncharacterized protein</fullName>
    </submittedName>
</protein>
<evidence type="ECO:0000313" key="2">
    <source>
        <dbReference type="EMBL" id="OOC04904.1"/>
    </source>
</evidence>
<sequence length="151" mass="16372">MTDFDTDIGHLAERLVTATRTGDHDYVADVLARMVADGSRARASVLLQDLISASARMIRARTPENSGALFTFDVTTEHDEPVDVDILPPGPRAALRALAASLNRDAGDLEIHSDLATRGTPAEVMAVLVQCLSWTLELRDAQASTVRLSRY</sequence>
<comment type="caution">
    <text evidence="1">The sequence shown here is derived from an EMBL/GenBank/DDBJ whole genome shotgun (WGS) entry which is preliminary data.</text>
</comment>
<reference evidence="2 4" key="2">
    <citation type="submission" date="2017-02" db="EMBL/GenBank/DDBJ databases">
        <title>Amycolatopsis azurea DSM 43854 draft genome.</title>
        <authorList>
            <person name="Mayilraj S."/>
        </authorList>
    </citation>
    <scope>NUCLEOTIDE SEQUENCE [LARGE SCALE GENOMIC DNA]</scope>
    <source>
        <strain evidence="2 4">DSM 43854</strain>
    </source>
</reference>
<proteinExistence type="predicted"/>
<dbReference type="Proteomes" id="UP000188551">
    <property type="component" value="Unassembled WGS sequence"/>
</dbReference>
<dbReference type="PATRIC" id="fig|1238180.3.peg.6844"/>
<evidence type="ECO:0000313" key="3">
    <source>
        <dbReference type="Proteomes" id="UP000014137"/>
    </source>
</evidence>
<reference evidence="1 3" key="1">
    <citation type="submission" date="2012-10" db="EMBL/GenBank/DDBJ databases">
        <title>Genome assembly of Amycolatopsis azurea DSM 43854.</title>
        <authorList>
            <person name="Khatri I."/>
            <person name="Kaur I."/>
            <person name="Subramanian S."/>
            <person name="Mayilraj S."/>
        </authorList>
    </citation>
    <scope>NUCLEOTIDE SEQUENCE [LARGE SCALE GENOMIC DNA]</scope>
    <source>
        <strain evidence="1 3">DSM 43854</strain>
    </source>
</reference>
<dbReference type="OrthoDB" id="3637494at2"/>
<organism evidence="1 3">
    <name type="scientific">Amycolatopsis azurea DSM 43854</name>
    <dbReference type="NCBI Taxonomy" id="1238180"/>
    <lineage>
        <taxon>Bacteria</taxon>
        <taxon>Bacillati</taxon>
        <taxon>Actinomycetota</taxon>
        <taxon>Actinomycetes</taxon>
        <taxon>Pseudonocardiales</taxon>
        <taxon>Pseudonocardiaceae</taxon>
        <taxon>Amycolatopsis</taxon>
    </lineage>
</organism>
<dbReference type="EMBL" id="MUXN01000015">
    <property type="protein sequence ID" value="OOC04904.1"/>
    <property type="molecule type" value="Genomic_DNA"/>
</dbReference>
<evidence type="ECO:0000313" key="4">
    <source>
        <dbReference type="Proteomes" id="UP000188551"/>
    </source>
</evidence>
<keyword evidence="4" id="KW-1185">Reference proteome</keyword>